<dbReference type="GO" id="GO:0005737">
    <property type="term" value="C:cytoplasm"/>
    <property type="evidence" value="ECO:0007669"/>
    <property type="project" value="TreeGrafter"/>
</dbReference>
<organism evidence="9 10">
    <name type="scientific">Sphingopyxis panaciterrulae</name>
    <dbReference type="NCBI Taxonomy" id="462372"/>
    <lineage>
        <taxon>Bacteria</taxon>
        <taxon>Pseudomonadati</taxon>
        <taxon>Pseudomonadota</taxon>
        <taxon>Alphaproteobacteria</taxon>
        <taxon>Sphingomonadales</taxon>
        <taxon>Sphingomonadaceae</taxon>
        <taxon>Sphingopyxis</taxon>
    </lineage>
</organism>
<keyword evidence="10" id="KW-1185">Reference proteome</keyword>
<reference evidence="9 10" key="1">
    <citation type="submission" date="2020-08" db="EMBL/GenBank/DDBJ databases">
        <title>Genomic Encyclopedia of Type Strains, Phase IV (KMG-IV): sequencing the most valuable type-strain genomes for metagenomic binning, comparative biology and taxonomic classification.</title>
        <authorList>
            <person name="Goeker M."/>
        </authorList>
    </citation>
    <scope>NUCLEOTIDE SEQUENCE [LARGE SCALE GENOMIC DNA]</scope>
    <source>
        <strain evidence="9 10">DSM 27163</strain>
    </source>
</reference>
<dbReference type="PROSITE" id="PS00195">
    <property type="entry name" value="GLUTAREDOXIN_1"/>
    <property type="match status" value="1"/>
</dbReference>
<keyword evidence="4 7" id="KW-0249">Electron transport</keyword>
<evidence type="ECO:0000256" key="1">
    <source>
        <dbReference type="ARBA" id="ARBA00002549"/>
    </source>
</evidence>
<evidence type="ECO:0000313" key="10">
    <source>
        <dbReference type="Proteomes" id="UP000537161"/>
    </source>
</evidence>
<comment type="function">
    <text evidence="1 7">Has a glutathione-disulfide oxidoreductase activity in the presence of NADPH and glutathione reductase. Reduces low molecular weight disulfides and proteins.</text>
</comment>
<dbReference type="InterPro" id="IPR011767">
    <property type="entry name" value="GLR_AS"/>
</dbReference>
<dbReference type="InterPro" id="IPR036249">
    <property type="entry name" value="Thioredoxin-like_sf"/>
</dbReference>
<sequence>MAMIEVYTKFLCPYCTRAKRLLDGKGAAYREIDVTMDRDGFDAMVGRAGGRRTVPQIFIDGRHIGGSDDLAALDAAGGLDPLLGKA</sequence>
<dbReference type="PANTHER" id="PTHR45694">
    <property type="entry name" value="GLUTAREDOXIN 2"/>
    <property type="match status" value="1"/>
</dbReference>
<proteinExistence type="inferred from homology"/>
<dbReference type="Pfam" id="PF00462">
    <property type="entry name" value="Glutaredoxin"/>
    <property type="match status" value="1"/>
</dbReference>
<dbReference type="InterPro" id="IPR011900">
    <property type="entry name" value="GRX_bact"/>
</dbReference>
<keyword evidence="6 7" id="KW-0676">Redox-active center</keyword>
<keyword evidence="7" id="KW-0963">Cytoplasm</keyword>
<dbReference type="RefSeq" id="WP_184097759.1">
    <property type="nucleotide sequence ID" value="NZ_JACIJH010000005.1"/>
</dbReference>
<comment type="caution">
    <text evidence="9">The sequence shown here is derived from an EMBL/GenBank/DDBJ whole genome shotgun (WGS) entry which is preliminary data.</text>
</comment>
<evidence type="ECO:0000256" key="7">
    <source>
        <dbReference type="RuleBase" id="RU364065"/>
    </source>
</evidence>
<dbReference type="InterPro" id="IPR002109">
    <property type="entry name" value="Glutaredoxin"/>
</dbReference>
<dbReference type="PANTHER" id="PTHR45694:SF18">
    <property type="entry name" value="GLUTAREDOXIN-1-RELATED"/>
    <property type="match status" value="1"/>
</dbReference>
<evidence type="ECO:0000256" key="3">
    <source>
        <dbReference type="ARBA" id="ARBA00022448"/>
    </source>
</evidence>
<dbReference type="PRINTS" id="PR00160">
    <property type="entry name" value="GLUTAREDOXIN"/>
</dbReference>
<evidence type="ECO:0000256" key="6">
    <source>
        <dbReference type="ARBA" id="ARBA00023284"/>
    </source>
</evidence>
<dbReference type="GO" id="GO:0015038">
    <property type="term" value="F:glutathione disulfide oxidoreductase activity"/>
    <property type="evidence" value="ECO:0007669"/>
    <property type="project" value="UniProtKB-UniRule"/>
</dbReference>
<dbReference type="Proteomes" id="UP000537161">
    <property type="component" value="Unassembled WGS sequence"/>
</dbReference>
<keyword evidence="3 7" id="KW-0813">Transport</keyword>
<evidence type="ECO:0000256" key="5">
    <source>
        <dbReference type="ARBA" id="ARBA00023157"/>
    </source>
</evidence>
<evidence type="ECO:0000313" key="9">
    <source>
        <dbReference type="EMBL" id="MBB5706656.1"/>
    </source>
</evidence>
<evidence type="ECO:0000259" key="8">
    <source>
        <dbReference type="Pfam" id="PF00462"/>
    </source>
</evidence>
<dbReference type="GO" id="GO:0045454">
    <property type="term" value="P:cell redox homeostasis"/>
    <property type="evidence" value="ECO:0007669"/>
    <property type="project" value="InterPro"/>
</dbReference>
<protein>
    <recommendedName>
        <fullName evidence="7">Glutaredoxin</fullName>
    </recommendedName>
</protein>
<evidence type="ECO:0000256" key="2">
    <source>
        <dbReference type="ARBA" id="ARBA00007787"/>
    </source>
</evidence>
<feature type="domain" description="Glutaredoxin" evidence="8">
    <location>
        <begin position="4"/>
        <end position="64"/>
    </location>
</feature>
<dbReference type="EMBL" id="JACIJH010000005">
    <property type="protein sequence ID" value="MBB5706656.1"/>
    <property type="molecule type" value="Genomic_DNA"/>
</dbReference>
<dbReference type="SUPFAM" id="SSF52833">
    <property type="entry name" value="Thioredoxin-like"/>
    <property type="match status" value="1"/>
</dbReference>
<gene>
    <name evidence="9" type="ORF">FHR21_002013</name>
</gene>
<evidence type="ECO:0000256" key="4">
    <source>
        <dbReference type="ARBA" id="ARBA00022982"/>
    </source>
</evidence>
<dbReference type="GO" id="GO:0034599">
    <property type="term" value="P:cellular response to oxidative stress"/>
    <property type="evidence" value="ECO:0007669"/>
    <property type="project" value="TreeGrafter"/>
</dbReference>
<dbReference type="InterPro" id="IPR014025">
    <property type="entry name" value="Glutaredoxin_subgr"/>
</dbReference>
<dbReference type="NCBIfam" id="TIGR02181">
    <property type="entry name" value="GRX_bact"/>
    <property type="match status" value="1"/>
</dbReference>
<name>A0A7W9B617_9SPHN</name>
<keyword evidence="5" id="KW-1015">Disulfide bond</keyword>
<dbReference type="CDD" id="cd03418">
    <property type="entry name" value="GRX_GRXb_1_3_like"/>
    <property type="match status" value="1"/>
</dbReference>
<dbReference type="PROSITE" id="PS51354">
    <property type="entry name" value="GLUTAREDOXIN_2"/>
    <property type="match status" value="1"/>
</dbReference>
<dbReference type="AlphaFoldDB" id="A0A7W9B617"/>
<accession>A0A7W9B617</accession>
<comment type="similarity">
    <text evidence="2 7">Belongs to the glutaredoxin family.</text>
</comment>
<dbReference type="Gene3D" id="3.40.30.10">
    <property type="entry name" value="Glutaredoxin"/>
    <property type="match status" value="1"/>
</dbReference>